<dbReference type="InterPro" id="IPR036291">
    <property type="entry name" value="NAD(P)-bd_dom_sf"/>
</dbReference>
<gene>
    <name evidence="4" type="ORF">PG996_001674</name>
</gene>
<organism evidence="4 5">
    <name type="scientific">Apiospora saccharicola</name>
    <dbReference type="NCBI Taxonomy" id="335842"/>
    <lineage>
        <taxon>Eukaryota</taxon>
        <taxon>Fungi</taxon>
        <taxon>Dikarya</taxon>
        <taxon>Ascomycota</taxon>
        <taxon>Pezizomycotina</taxon>
        <taxon>Sordariomycetes</taxon>
        <taxon>Xylariomycetidae</taxon>
        <taxon>Amphisphaeriales</taxon>
        <taxon>Apiosporaceae</taxon>
        <taxon>Apiospora</taxon>
    </lineage>
</organism>
<dbReference type="InterPro" id="IPR020904">
    <property type="entry name" value="Sc_DH/Rdtase_CS"/>
</dbReference>
<dbReference type="Gene3D" id="3.40.50.720">
    <property type="entry name" value="NAD(P)-binding Rossmann-like Domain"/>
    <property type="match status" value="1"/>
</dbReference>
<keyword evidence="2" id="KW-0521">NADP</keyword>
<dbReference type="InterPro" id="IPR002347">
    <property type="entry name" value="SDR_fam"/>
</dbReference>
<dbReference type="PROSITE" id="PS00061">
    <property type="entry name" value="ADH_SHORT"/>
    <property type="match status" value="1"/>
</dbReference>
<dbReference type="PRINTS" id="PR00080">
    <property type="entry name" value="SDRFAMILY"/>
</dbReference>
<dbReference type="PANTHER" id="PTHR42760">
    <property type="entry name" value="SHORT-CHAIN DEHYDROGENASES/REDUCTASES FAMILY MEMBER"/>
    <property type="match status" value="1"/>
</dbReference>
<evidence type="ECO:0000256" key="1">
    <source>
        <dbReference type="ARBA" id="ARBA00006484"/>
    </source>
</evidence>
<keyword evidence="5" id="KW-1185">Reference proteome</keyword>
<evidence type="ECO:0000313" key="4">
    <source>
        <dbReference type="EMBL" id="KAK8082893.1"/>
    </source>
</evidence>
<evidence type="ECO:0000256" key="2">
    <source>
        <dbReference type="ARBA" id="ARBA00022857"/>
    </source>
</evidence>
<name>A0ABR1WLI4_9PEZI</name>
<dbReference type="SUPFAM" id="SSF51735">
    <property type="entry name" value="NAD(P)-binding Rossmann-fold domains"/>
    <property type="match status" value="1"/>
</dbReference>
<dbReference type="EMBL" id="JAQQWM010000001">
    <property type="protein sequence ID" value="KAK8082893.1"/>
    <property type="molecule type" value="Genomic_DNA"/>
</dbReference>
<dbReference type="Pfam" id="PF00106">
    <property type="entry name" value="adh_short"/>
    <property type="match status" value="1"/>
</dbReference>
<dbReference type="Pfam" id="PF13561">
    <property type="entry name" value="adh_short_C2"/>
    <property type="match status" value="1"/>
</dbReference>
<protein>
    <submittedName>
        <fullName evidence="4">Acetoin reductase</fullName>
    </submittedName>
</protein>
<proteinExistence type="inferred from homology"/>
<reference evidence="4 5" key="1">
    <citation type="submission" date="2023-01" db="EMBL/GenBank/DDBJ databases">
        <title>Analysis of 21 Apiospora genomes using comparative genomics revels a genus with tremendous synthesis potential of carbohydrate active enzymes and secondary metabolites.</title>
        <authorList>
            <person name="Sorensen T."/>
        </authorList>
    </citation>
    <scope>NUCLEOTIDE SEQUENCE [LARGE SCALE GENOMIC DNA]</scope>
    <source>
        <strain evidence="4 5">CBS 83171</strain>
    </source>
</reference>
<evidence type="ECO:0000313" key="5">
    <source>
        <dbReference type="Proteomes" id="UP001446871"/>
    </source>
</evidence>
<dbReference type="PRINTS" id="PR00081">
    <property type="entry name" value="GDHRDH"/>
</dbReference>
<sequence length="301" mass="31743">MSVHTKAATMNPAPSATARAFRGPRSAIVTGSGQGIGKAIALRLAADGYDVCINDIGANRQNCEQVAEEIRGMGRRSYITIADVSKRDEVVQLVQTSVKELGPLKTMVANAGITQVKPILSMTTPEVERLFAVNVLGVDHCFAEAARQLVAQGTCTAEDPGKLVAAASIAGFKPMALLGHYSATKWAVRGLTHAYAVELARHHVTANGYAPGIVGTGMWDLIDAGMAAAEEEEEQLKTGGGGDGKKLEKGDVMRRYARQGSVLERVSVPEDVAKVVSFLASPDSDYVTGQTQIVDGGMVFT</sequence>
<comment type="caution">
    <text evidence="4">The sequence shown here is derived from an EMBL/GenBank/DDBJ whole genome shotgun (WGS) entry which is preliminary data.</text>
</comment>
<accession>A0ABR1WLI4</accession>
<dbReference type="Proteomes" id="UP001446871">
    <property type="component" value="Unassembled WGS sequence"/>
</dbReference>
<evidence type="ECO:0000256" key="3">
    <source>
        <dbReference type="RuleBase" id="RU000363"/>
    </source>
</evidence>
<comment type="similarity">
    <text evidence="1 3">Belongs to the short-chain dehydrogenases/reductases (SDR) family.</text>
</comment>
<dbReference type="PANTHER" id="PTHR42760:SF121">
    <property type="entry name" value="3-OXOACYL-(ACYL-CARRIER-PROTEIN) REDUCTASE"/>
    <property type="match status" value="1"/>
</dbReference>